<name>A0A2N7VDV8_9BURK</name>
<accession>A0A2N7VDV8</accession>
<dbReference type="SUPFAM" id="SSF52172">
    <property type="entry name" value="CheY-like"/>
    <property type="match status" value="1"/>
</dbReference>
<evidence type="ECO:0000313" key="2">
    <source>
        <dbReference type="EMBL" id="PMS15348.1"/>
    </source>
</evidence>
<proteinExistence type="predicted"/>
<dbReference type="InterPro" id="IPR011006">
    <property type="entry name" value="CheY-like_superfamily"/>
</dbReference>
<feature type="domain" description="AAA" evidence="1">
    <location>
        <begin position="149"/>
        <end position="309"/>
    </location>
</feature>
<dbReference type="Pfam" id="PF13614">
    <property type="entry name" value="AAA_31"/>
    <property type="match status" value="1"/>
</dbReference>
<protein>
    <submittedName>
        <fullName evidence="2">Pilus assembly protein CpaE</fullName>
    </submittedName>
</protein>
<dbReference type="InterPro" id="IPR050625">
    <property type="entry name" value="ParA/MinD_ATPase"/>
</dbReference>
<gene>
    <name evidence="2" type="ORF">C0Z18_27170</name>
</gene>
<dbReference type="InterPro" id="IPR025669">
    <property type="entry name" value="AAA_dom"/>
</dbReference>
<dbReference type="RefSeq" id="WP_102648542.1">
    <property type="nucleotide sequence ID" value="NZ_PNYA01000032.1"/>
</dbReference>
<dbReference type="GO" id="GO:0051782">
    <property type="term" value="P:negative regulation of cell division"/>
    <property type="evidence" value="ECO:0007669"/>
    <property type="project" value="TreeGrafter"/>
</dbReference>
<dbReference type="GO" id="GO:0005829">
    <property type="term" value="C:cytosol"/>
    <property type="evidence" value="ECO:0007669"/>
    <property type="project" value="TreeGrafter"/>
</dbReference>
<dbReference type="OrthoDB" id="8595957at2"/>
<evidence type="ECO:0000259" key="1">
    <source>
        <dbReference type="Pfam" id="PF13614"/>
    </source>
</evidence>
<sequence length="404" mass="43175">MNSLLKLASAQRKSSLSANFVAFVGDRNSEDLMQRFAQEQNIAHAYVQTGGIDEAIEHVSKMQRSPAQLVVDVSAVAMPLSELARLAAVCEPSVQVIVVGAANDVGLFRNLLEIGVQDYLVKPLTIELLRRAIGSGRDAQPLRQSRTGKAIGFAGTRGGVGVTTVATHLAHHLANAGRRIALVDLNLHGGAANSMLGLKSNNGLIDVLRDADRLDQQFVERSLVARGNRLFVLSAELPYGEPLRVPDGALGEVLERLKPHFHYILLDIPGQGHALADAGIGEAQVLYLVADPSIHSAREVLRLTRHIDNREKPPSTSVILNSPNAATSGRLKTGDFVGAIHRQVLLELPFDGAALATAENLGEPAPPGKSRYRDAIAALADSLSGRPLAASSAWYARLLSKRST</sequence>
<dbReference type="PANTHER" id="PTHR43384">
    <property type="entry name" value="SEPTUM SITE-DETERMINING PROTEIN MIND HOMOLOG, CHLOROPLASTIC-RELATED"/>
    <property type="match status" value="1"/>
</dbReference>
<dbReference type="Gene3D" id="3.40.50.2300">
    <property type="match status" value="1"/>
</dbReference>
<dbReference type="InterPro" id="IPR027417">
    <property type="entry name" value="P-loop_NTPase"/>
</dbReference>
<organism evidence="2 3">
    <name type="scientific">Trinickia dabaoshanensis</name>
    <dbReference type="NCBI Taxonomy" id="564714"/>
    <lineage>
        <taxon>Bacteria</taxon>
        <taxon>Pseudomonadati</taxon>
        <taxon>Pseudomonadota</taxon>
        <taxon>Betaproteobacteria</taxon>
        <taxon>Burkholderiales</taxon>
        <taxon>Burkholderiaceae</taxon>
        <taxon>Trinickia</taxon>
    </lineage>
</organism>
<dbReference type="GO" id="GO:0005524">
    <property type="term" value="F:ATP binding"/>
    <property type="evidence" value="ECO:0007669"/>
    <property type="project" value="TreeGrafter"/>
</dbReference>
<dbReference type="PANTHER" id="PTHR43384:SF13">
    <property type="entry name" value="SLR0110 PROTEIN"/>
    <property type="match status" value="1"/>
</dbReference>
<dbReference type="Gene3D" id="3.40.50.300">
    <property type="entry name" value="P-loop containing nucleotide triphosphate hydrolases"/>
    <property type="match status" value="1"/>
</dbReference>
<keyword evidence="3" id="KW-1185">Reference proteome</keyword>
<reference evidence="2 3" key="1">
    <citation type="submission" date="2018-01" db="EMBL/GenBank/DDBJ databases">
        <title>Whole genome analyses suggest that Burkholderia sensu lato contains two further novel genera in the rhizoxinica-symbiotica group Mycetohabitans gen. nov., and Trinickia gen. nov.: implications for the evolution of diazotrophy and nodulation in the Burkholderiaceae.</title>
        <authorList>
            <person name="Estrada-de los Santos P."/>
            <person name="Palmer M."/>
            <person name="Chavez-Ramirez B."/>
            <person name="Beukes C."/>
            <person name="Steenkamp E.T."/>
            <person name="Hirsch A.M."/>
            <person name="Manyaka P."/>
            <person name="Maluk M."/>
            <person name="Lafos M."/>
            <person name="Crook M."/>
            <person name="Gross E."/>
            <person name="Simon M.F."/>
            <person name="Bueno dos Reis Junior F."/>
            <person name="Poole P.S."/>
            <person name="Venter S.N."/>
            <person name="James E.K."/>
        </authorList>
    </citation>
    <scope>NUCLEOTIDE SEQUENCE [LARGE SCALE GENOMIC DNA]</scope>
    <source>
        <strain evidence="2 3">GIMN1.004</strain>
    </source>
</reference>
<dbReference type="GO" id="GO:0016887">
    <property type="term" value="F:ATP hydrolysis activity"/>
    <property type="evidence" value="ECO:0007669"/>
    <property type="project" value="TreeGrafter"/>
</dbReference>
<dbReference type="AlphaFoldDB" id="A0A2N7VDV8"/>
<dbReference type="Proteomes" id="UP000235616">
    <property type="component" value="Unassembled WGS sequence"/>
</dbReference>
<dbReference type="GO" id="GO:0009898">
    <property type="term" value="C:cytoplasmic side of plasma membrane"/>
    <property type="evidence" value="ECO:0007669"/>
    <property type="project" value="TreeGrafter"/>
</dbReference>
<dbReference type="SUPFAM" id="SSF52540">
    <property type="entry name" value="P-loop containing nucleoside triphosphate hydrolases"/>
    <property type="match status" value="1"/>
</dbReference>
<dbReference type="EMBL" id="PNYA01000032">
    <property type="protein sequence ID" value="PMS15348.1"/>
    <property type="molecule type" value="Genomic_DNA"/>
</dbReference>
<comment type="caution">
    <text evidence="2">The sequence shown here is derived from an EMBL/GenBank/DDBJ whole genome shotgun (WGS) entry which is preliminary data.</text>
</comment>
<evidence type="ECO:0000313" key="3">
    <source>
        <dbReference type="Proteomes" id="UP000235616"/>
    </source>
</evidence>